<evidence type="ECO:0000313" key="3">
    <source>
        <dbReference type="Proteomes" id="UP000037178"/>
    </source>
</evidence>
<organism evidence="2 3">
    <name type="scientific">Candidatus Rhodobacter oscarellae</name>
    <dbReference type="NCBI Taxonomy" id="1675527"/>
    <lineage>
        <taxon>Bacteria</taxon>
        <taxon>Pseudomonadati</taxon>
        <taxon>Pseudomonadota</taxon>
        <taxon>Alphaproteobacteria</taxon>
        <taxon>Rhodobacterales</taxon>
        <taxon>Rhodobacter group</taxon>
        <taxon>Rhodobacter</taxon>
    </lineage>
</organism>
<name>A0A0J9E591_9RHOB</name>
<keyword evidence="3" id="KW-1185">Reference proteome</keyword>
<comment type="caution">
    <text evidence="2">The sequence shown here is derived from an EMBL/GenBank/DDBJ whole genome shotgun (WGS) entry which is preliminary data.</text>
</comment>
<dbReference type="Proteomes" id="UP000037178">
    <property type="component" value="Unassembled WGS sequence"/>
</dbReference>
<evidence type="ECO:0000313" key="2">
    <source>
        <dbReference type="EMBL" id="KMW57922.1"/>
    </source>
</evidence>
<proteinExistence type="predicted"/>
<dbReference type="STRING" id="1675527.AIOL_002890"/>
<reference evidence="2 3" key="1">
    <citation type="submission" date="2015-06" db="EMBL/GenBank/DDBJ databases">
        <title>Draft genome sequence of an Alphaproteobacteria species associated to the Mediterranean sponge Oscarella lobularis.</title>
        <authorList>
            <person name="Jourda C."/>
            <person name="Santini S."/>
            <person name="Claverie J.-M."/>
        </authorList>
    </citation>
    <scope>NUCLEOTIDE SEQUENCE [LARGE SCALE GENOMIC DNA]</scope>
    <source>
        <strain evidence="2">IGS</strain>
    </source>
</reference>
<evidence type="ECO:0000256" key="1">
    <source>
        <dbReference type="SAM" id="MobiDB-lite"/>
    </source>
</evidence>
<accession>A0A0J9E591</accession>
<sequence>MIAHRTSRGCGRRNRPSYPFVEVCKIAGPSQARNRPAGAVFETARPRVAVRAPGALLRARNAISAGWALSLCGLEWTLSIRRTALAPLADTRRNVIQAMQPPELASGSGRPPPGGRFYNRASS</sequence>
<dbReference type="PATRIC" id="fig|1675527.3.peg.3025"/>
<dbReference type="EMBL" id="LFTY01000002">
    <property type="protein sequence ID" value="KMW57922.1"/>
    <property type="molecule type" value="Genomic_DNA"/>
</dbReference>
<feature type="region of interest" description="Disordered" evidence="1">
    <location>
        <begin position="97"/>
        <end position="123"/>
    </location>
</feature>
<protein>
    <submittedName>
        <fullName evidence="2">Uncharacterized protein</fullName>
    </submittedName>
</protein>
<dbReference type="AlphaFoldDB" id="A0A0J9E591"/>
<gene>
    <name evidence="2" type="ORF">AIOL_002890</name>
</gene>